<proteinExistence type="predicted"/>
<accession>R4WKH2</accession>
<evidence type="ECO:0000259" key="3">
    <source>
        <dbReference type="PROSITE" id="PS51123"/>
    </source>
</evidence>
<dbReference type="CDD" id="cd07185">
    <property type="entry name" value="OmpA_C-like"/>
    <property type="match status" value="1"/>
</dbReference>
<dbReference type="Pfam" id="PF06078">
    <property type="entry name" value="DUF937"/>
    <property type="match status" value="1"/>
</dbReference>
<reference evidence="4 5" key="1">
    <citation type="journal article" date="2013" name="Genome Announc.">
        <title>Complete Genome Sequence of Burkholderia sp. Strain RPE64, Bacterial Symbiont of the Bean Bug Riptortus pedestris.</title>
        <authorList>
            <person name="Shibata T.F."/>
            <person name="Maeda T."/>
            <person name="Nikoh N."/>
            <person name="Yamaguchi K."/>
            <person name="Oshima K."/>
            <person name="Hattori M."/>
            <person name="Nishiyama T."/>
            <person name="Hasebe M."/>
            <person name="Fukatsu T."/>
            <person name="Kikuchi Y."/>
            <person name="Shigenobu S."/>
        </authorList>
    </citation>
    <scope>NUCLEOTIDE SEQUENCE [LARGE SCALE GENOMIC DNA]</scope>
</reference>
<dbReference type="InterPro" id="IPR036737">
    <property type="entry name" value="OmpA-like_sf"/>
</dbReference>
<evidence type="ECO:0000313" key="5">
    <source>
        <dbReference type="Proteomes" id="UP000013966"/>
    </source>
</evidence>
<organism evidence="4 5">
    <name type="scientific">Caballeronia insecticola</name>
    <dbReference type="NCBI Taxonomy" id="758793"/>
    <lineage>
        <taxon>Bacteria</taxon>
        <taxon>Pseudomonadati</taxon>
        <taxon>Pseudomonadota</taxon>
        <taxon>Betaproteobacteria</taxon>
        <taxon>Burkholderiales</taxon>
        <taxon>Burkholderiaceae</taxon>
        <taxon>Caballeronia</taxon>
    </lineage>
</organism>
<evidence type="ECO:0000256" key="1">
    <source>
        <dbReference type="PROSITE-ProRule" id="PRU00473"/>
    </source>
</evidence>
<dbReference type="HOGENOM" id="CLU_032785_0_0_4"/>
<dbReference type="PATRIC" id="fig|758793.3.peg.3296"/>
<feature type="transmembrane region" description="Helical" evidence="2">
    <location>
        <begin position="261"/>
        <end position="281"/>
    </location>
</feature>
<dbReference type="Gene3D" id="3.30.1330.60">
    <property type="entry name" value="OmpA-like domain"/>
    <property type="match status" value="1"/>
</dbReference>
<dbReference type="Proteomes" id="UP000013966">
    <property type="component" value="Chromosome 2"/>
</dbReference>
<dbReference type="PANTHER" id="PTHR30329">
    <property type="entry name" value="STATOR ELEMENT OF FLAGELLAR MOTOR COMPLEX"/>
    <property type="match status" value="1"/>
</dbReference>
<dbReference type="Pfam" id="PF00691">
    <property type="entry name" value="OmpA"/>
    <property type="match status" value="1"/>
</dbReference>
<evidence type="ECO:0000313" key="4">
    <source>
        <dbReference type="EMBL" id="BAN25048.1"/>
    </source>
</evidence>
<keyword evidence="2" id="KW-1133">Transmembrane helix</keyword>
<dbReference type="Gene3D" id="3.40.1520.20">
    <property type="match status" value="1"/>
</dbReference>
<dbReference type="InterPro" id="IPR050330">
    <property type="entry name" value="Bact_OuterMem_StrucFunc"/>
</dbReference>
<dbReference type="PROSITE" id="PS51123">
    <property type="entry name" value="OMPA_2"/>
    <property type="match status" value="1"/>
</dbReference>
<dbReference type="KEGG" id="buo:BRPE64_BCDS03870"/>
<gene>
    <name evidence="4" type="ORF">BRPE64_BCDS03870</name>
</gene>
<reference evidence="4 5" key="2">
    <citation type="journal article" date="2018" name="Int. J. Syst. Evol. Microbiol.">
        <title>Burkholderia insecticola sp. nov., a gut symbiotic bacterium of the bean bug Riptortus pedestris.</title>
        <authorList>
            <person name="Takeshita K."/>
            <person name="Tamaki H."/>
            <person name="Ohbayashi T."/>
            <person name="Meng X.-Y."/>
            <person name="Sone T."/>
            <person name="Mitani Y."/>
            <person name="Peeters C."/>
            <person name="Kikuchi Y."/>
            <person name="Vandamme P."/>
        </authorList>
    </citation>
    <scope>NUCLEOTIDE SEQUENCE [LARGE SCALE GENOMIC DNA]</scope>
    <source>
        <strain evidence="4">RPE64</strain>
    </source>
</reference>
<dbReference type="RefSeq" id="WP_016354479.1">
    <property type="nucleotide sequence ID" value="NC_021294.1"/>
</dbReference>
<dbReference type="PANTHER" id="PTHR30329:SF21">
    <property type="entry name" value="LIPOPROTEIN YIAD-RELATED"/>
    <property type="match status" value="1"/>
</dbReference>
<dbReference type="AlphaFoldDB" id="R4WKH2"/>
<dbReference type="InterPro" id="IPR006665">
    <property type="entry name" value="OmpA-like"/>
</dbReference>
<keyword evidence="2" id="KW-0812">Transmembrane</keyword>
<dbReference type="SUPFAM" id="SSF103088">
    <property type="entry name" value="OmpA-like"/>
    <property type="match status" value="1"/>
</dbReference>
<dbReference type="InterPro" id="IPR009282">
    <property type="entry name" value="DUF937"/>
</dbReference>
<keyword evidence="1 2" id="KW-0472">Membrane</keyword>
<name>R4WKH2_9BURK</name>
<keyword evidence="5" id="KW-1185">Reference proteome</keyword>
<dbReference type="STRING" id="758793.BRPE64_BCDS03870"/>
<evidence type="ECO:0000256" key="2">
    <source>
        <dbReference type="SAM" id="Phobius"/>
    </source>
</evidence>
<dbReference type="OrthoDB" id="9782229at2"/>
<dbReference type="GO" id="GO:0016020">
    <property type="term" value="C:membrane"/>
    <property type="evidence" value="ECO:0007669"/>
    <property type="project" value="UniProtKB-UniRule"/>
</dbReference>
<sequence length="619" mass="63677">MSINLVQAVNSAFSENIAEQLSQQFGIPAQVVRQVTARVAPGLVASLMDRATLVPGAQSIFSVIMQPETDAHMIDQFSRLISTTGGLKQLEAVGHSLAAVATGRRIDALTDTVSAETGVPTQATSSLAGIVAAVLFGVLKRHFLLAQWSVAHLPRLLREQVSEVNASMSNAVASSIGVGNTEGFTGSIAARLEAAASNLAQRDFAQRPSSESAVAIGAEPSFKTGVQAAPVASAVVSAQPSAQTLRPPVRKRTPQQRSNKWVWLLFAVLAAVLAALFYYGFAHDKTISLGAAPATQPVANAVESAASAVSLDAQPAVVAPASASVSASSAEASSAAVASPSATAQPDAASQASSADAKDAQLVFNGRPTGGPSIQATVGSEAEKTQLIDALTSRFGKSYTANVSVVPGTRPANWLAHLTNLAPLMAVPGAEAKLTGSKVELSGTAADAKLGWVDRLKASLGNAFQVSSFDAESAVAGATQSFQDAIKTLLAANDSCSGDKLTKVLDLQVVNFARSSAQVPDSANATLGKTAKLLKDCAAKGSMVNLEIAGYSDSQGAAPAKLEVSKERAHAVRGFLVREGVPPQSLTAEGYGDARPVADNETASGRFSNRRIEFVVKKN</sequence>
<feature type="domain" description="OmpA-like" evidence="3">
    <location>
        <begin position="499"/>
        <end position="619"/>
    </location>
</feature>
<protein>
    <submittedName>
        <fullName evidence="4">OmpA/MotB domain protein</fullName>
    </submittedName>
</protein>
<dbReference type="EMBL" id="AP013059">
    <property type="protein sequence ID" value="BAN25048.1"/>
    <property type="molecule type" value="Genomic_DNA"/>
</dbReference>